<evidence type="ECO:0000256" key="6">
    <source>
        <dbReference type="SAM" id="MobiDB-lite"/>
    </source>
</evidence>
<evidence type="ECO:0000313" key="10">
    <source>
        <dbReference type="Proteomes" id="UP000281553"/>
    </source>
</evidence>
<dbReference type="InterPro" id="IPR009071">
    <property type="entry name" value="HMG_box_dom"/>
</dbReference>
<feature type="domain" description="HMG box" evidence="8">
    <location>
        <begin position="189"/>
        <end position="255"/>
    </location>
</feature>
<dbReference type="Proteomes" id="UP000281553">
    <property type="component" value="Unassembled WGS sequence"/>
</dbReference>
<feature type="compositionally biased region" description="Basic residues" evidence="6">
    <location>
        <begin position="166"/>
        <end position="183"/>
    </location>
</feature>
<comment type="similarity">
    <text evidence="2">Belongs to the HMGB family.</text>
</comment>
<reference evidence="9 10" key="1">
    <citation type="submission" date="2018-11" db="EMBL/GenBank/DDBJ databases">
        <authorList>
            <consortium name="Pathogen Informatics"/>
        </authorList>
    </citation>
    <scope>NUCLEOTIDE SEQUENCE [LARGE SCALE GENOMIC DNA]</scope>
</reference>
<dbReference type="GO" id="GO:0006357">
    <property type="term" value="P:regulation of transcription by RNA polymerase II"/>
    <property type="evidence" value="ECO:0007669"/>
    <property type="project" value="TreeGrafter"/>
</dbReference>
<feature type="region of interest" description="Disordered" evidence="6">
    <location>
        <begin position="158"/>
        <end position="189"/>
    </location>
</feature>
<dbReference type="Gene3D" id="1.10.30.10">
    <property type="entry name" value="High mobility group box domain"/>
    <property type="match status" value="2"/>
</dbReference>
<dbReference type="CDD" id="cd21978">
    <property type="entry name" value="HMG-box_HMGB_rpt1"/>
    <property type="match status" value="1"/>
</dbReference>
<feature type="domain" description="HMG box" evidence="8">
    <location>
        <begin position="85"/>
        <end position="155"/>
    </location>
</feature>
<keyword evidence="10" id="KW-1185">Reference proteome</keyword>
<name>A0A3P7NMP2_DIBLA</name>
<dbReference type="Pfam" id="PF00505">
    <property type="entry name" value="HMG_box"/>
    <property type="match status" value="1"/>
</dbReference>
<sequence length="421" mass="47936">MRQAHNILILVTLSPLLCRRTFTGRKPTSIANKLHRRLFYFSLLVNVSGYQQPDVQTCPPRLKSMMSMIATEADVSMKCKDKNRPRSPMSAFACFVQVIREKYRSQHPNDNIIFSEFAKKCAEKWRQMSPEERDPFDEMCRLDVKRYNHEMGEYIQSGGGGGSLSHPHHPHQHHQRGMKRKRTKDPGMPKRSWSAFFFFCDEYRPKIREAHPDWKVSEIAKELGKRWEGCTDKSSYELRAQNDKLRYEEDMRKYKEGQPVEAPKRGRMFETATAELGGETEHQTLQATPQGPTSVDGHEEAMDATTAGDDDEEDEEEEEGEEGEEEEDDNEESGEENEPAGQQGVEGPLSDGEQRGEEEEEEEEDEDEAEGEAEAEKEGGIQTSHAAGRPEGTVRPPLNSFSVAFVSGAEIERMDSTEPPE</sequence>
<dbReference type="GO" id="GO:0005634">
    <property type="term" value="C:nucleus"/>
    <property type="evidence" value="ECO:0007669"/>
    <property type="project" value="UniProtKB-UniRule"/>
</dbReference>
<dbReference type="SMART" id="SM00398">
    <property type="entry name" value="HMG"/>
    <property type="match status" value="2"/>
</dbReference>
<evidence type="ECO:0000313" key="9">
    <source>
        <dbReference type="EMBL" id="VDN09642.1"/>
    </source>
</evidence>
<dbReference type="Pfam" id="PF09011">
    <property type="entry name" value="HMG_box_2"/>
    <property type="match status" value="1"/>
</dbReference>
<keyword evidence="4 5" id="KW-0539">Nucleus</keyword>
<feature type="compositionally biased region" description="Polar residues" evidence="6">
    <location>
        <begin position="283"/>
        <end position="293"/>
    </location>
</feature>
<keyword evidence="3 5" id="KW-0238">DNA-binding</keyword>
<evidence type="ECO:0000256" key="2">
    <source>
        <dbReference type="ARBA" id="ARBA00008774"/>
    </source>
</evidence>
<accession>A0A3P7NMP2</accession>
<gene>
    <name evidence="9" type="ORF">DILT_LOCUS5473</name>
</gene>
<feature type="chain" id="PRO_5018033377" description="HMG box domain-containing protein" evidence="7">
    <location>
        <begin position="24"/>
        <end position="421"/>
    </location>
</feature>
<evidence type="ECO:0000256" key="7">
    <source>
        <dbReference type="SAM" id="SignalP"/>
    </source>
</evidence>
<dbReference type="InterPro" id="IPR036910">
    <property type="entry name" value="HMG_box_dom_sf"/>
</dbReference>
<feature type="region of interest" description="Disordered" evidence="6">
    <location>
        <begin position="276"/>
        <end position="401"/>
    </location>
</feature>
<dbReference type="SUPFAM" id="SSF47095">
    <property type="entry name" value="HMG-box"/>
    <property type="match status" value="2"/>
</dbReference>
<dbReference type="OrthoDB" id="1919336at2759"/>
<dbReference type="PANTHER" id="PTHR48112">
    <property type="entry name" value="HIGH MOBILITY GROUP PROTEIN DSP1"/>
    <property type="match status" value="1"/>
</dbReference>
<dbReference type="PANTHER" id="PTHR48112:SF32">
    <property type="entry name" value="HIGH MOBILITY GROUP PROTEIN B3"/>
    <property type="match status" value="1"/>
</dbReference>
<proteinExistence type="inferred from homology"/>
<keyword evidence="7" id="KW-0732">Signal</keyword>
<dbReference type="EMBL" id="UYRU01047469">
    <property type="protein sequence ID" value="VDN09642.1"/>
    <property type="molecule type" value="Genomic_DNA"/>
</dbReference>
<evidence type="ECO:0000256" key="3">
    <source>
        <dbReference type="ARBA" id="ARBA00023125"/>
    </source>
</evidence>
<evidence type="ECO:0000256" key="1">
    <source>
        <dbReference type="ARBA" id="ARBA00004123"/>
    </source>
</evidence>
<feature type="compositionally biased region" description="Acidic residues" evidence="6">
    <location>
        <begin position="356"/>
        <end position="373"/>
    </location>
</feature>
<dbReference type="PROSITE" id="PS50118">
    <property type="entry name" value="HMG_BOX_2"/>
    <property type="match status" value="2"/>
</dbReference>
<evidence type="ECO:0000259" key="8">
    <source>
        <dbReference type="PROSITE" id="PS50118"/>
    </source>
</evidence>
<dbReference type="InterPro" id="IPR050342">
    <property type="entry name" value="HMGB"/>
</dbReference>
<feature type="signal peptide" evidence="7">
    <location>
        <begin position="1"/>
        <end position="23"/>
    </location>
</feature>
<feature type="DNA-binding region" description="HMG box" evidence="5">
    <location>
        <begin position="85"/>
        <end position="155"/>
    </location>
</feature>
<evidence type="ECO:0000256" key="4">
    <source>
        <dbReference type="ARBA" id="ARBA00023242"/>
    </source>
</evidence>
<dbReference type="AlphaFoldDB" id="A0A3P7NMP2"/>
<feature type="compositionally biased region" description="Acidic residues" evidence="6">
    <location>
        <begin position="308"/>
        <end position="338"/>
    </location>
</feature>
<organism evidence="9 10">
    <name type="scientific">Dibothriocephalus latus</name>
    <name type="common">Fish tapeworm</name>
    <name type="synonym">Diphyllobothrium latum</name>
    <dbReference type="NCBI Taxonomy" id="60516"/>
    <lineage>
        <taxon>Eukaryota</taxon>
        <taxon>Metazoa</taxon>
        <taxon>Spiralia</taxon>
        <taxon>Lophotrochozoa</taxon>
        <taxon>Platyhelminthes</taxon>
        <taxon>Cestoda</taxon>
        <taxon>Eucestoda</taxon>
        <taxon>Diphyllobothriidea</taxon>
        <taxon>Diphyllobothriidae</taxon>
        <taxon>Dibothriocephalus</taxon>
    </lineage>
</organism>
<evidence type="ECO:0000256" key="5">
    <source>
        <dbReference type="PROSITE-ProRule" id="PRU00267"/>
    </source>
</evidence>
<feature type="DNA-binding region" description="HMG box" evidence="5">
    <location>
        <begin position="189"/>
        <end position="255"/>
    </location>
</feature>
<dbReference type="GO" id="GO:0003677">
    <property type="term" value="F:DNA binding"/>
    <property type="evidence" value="ECO:0007669"/>
    <property type="project" value="UniProtKB-UniRule"/>
</dbReference>
<protein>
    <recommendedName>
        <fullName evidence="8">HMG box domain-containing protein</fullName>
    </recommendedName>
</protein>
<comment type="subcellular location">
    <subcellularLocation>
        <location evidence="1">Nucleus</location>
    </subcellularLocation>
</comment>